<name>A0A150H037_GONPE</name>
<dbReference type="PROSITE" id="PS50191">
    <property type="entry name" value="CRAL_TRIO"/>
    <property type="match status" value="1"/>
</dbReference>
<dbReference type="SUPFAM" id="SSF46938">
    <property type="entry name" value="CRAL/TRIO N-terminal domain"/>
    <property type="match status" value="1"/>
</dbReference>
<dbReference type="OrthoDB" id="1434354at2759"/>
<feature type="region of interest" description="Disordered" evidence="1">
    <location>
        <begin position="255"/>
        <end position="302"/>
    </location>
</feature>
<dbReference type="Gene3D" id="3.40.525.10">
    <property type="entry name" value="CRAL-TRIO lipid binding domain"/>
    <property type="match status" value="1"/>
</dbReference>
<dbReference type="PANTHER" id="PTHR46277">
    <property type="entry name" value="OS03G0850700 PROTEIN"/>
    <property type="match status" value="1"/>
</dbReference>
<protein>
    <recommendedName>
        <fullName evidence="2">CRAL-TRIO domain-containing protein</fullName>
    </recommendedName>
</protein>
<dbReference type="InterPro" id="IPR036865">
    <property type="entry name" value="CRAL-TRIO_dom_sf"/>
</dbReference>
<dbReference type="PANTHER" id="PTHR46277:SF3">
    <property type="entry name" value="BINDING PROTEIN, PUTATIVE-RELATED"/>
    <property type="match status" value="1"/>
</dbReference>
<organism evidence="3 4">
    <name type="scientific">Gonium pectorale</name>
    <name type="common">Green alga</name>
    <dbReference type="NCBI Taxonomy" id="33097"/>
    <lineage>
        <taxon>Eukaryota</taxon>
        <taxon>Viridiplantae</taxon>
        <taxon>Chlorophyta</taxon>
        <taxon>core chlorophytes</taxon>
        <taxon>Chlorophyceae</taxon>
        <taxon>CS clade</taxon>
        <taxon>Chlamydomonadales</taxon>
        <taxon>Volvocaceae</taxon>
        <taxon>Gonium</taxon>
    </lineage>
</organism>
<gene>
    <name evidence="3" type="ORF">GPECTOR_3g52</name>
</gene>
<dbReference type="CDD" id="cd00170">
    <property type="entry name" value="SEC14"/>
    <property type="match status" value="1"/>
</dbReference>
<dbReference type="InterPro" id="IPR001251">
    <property type="entry name" value="CRAL-TRIO_dom"/>
</dbReference>
<feature type="domain" description="CRAL-TRIO" evidence="2">
    <location>
        <begin position="73"/>
        <end position="241"/>
    </location>
</feature>
<proteinExistence type="predicted"/>
<dbReference type="Proteomes" id="UP000075714">
    <property type="component" value="Unassembled WGS sequence"/>
</dbReference>
<dbReference type="SUPFAM" id="SSF52087">
    <property type="entry name" value="CRAL/TRIO domain"/>
    <property type="match status" value="1"/>
</dbReference>
<dbReference type="AlphaFoldDB" id="A0A150H037"/>
<keyword evidence="4" id="KW-1185">Reference proteome</keyword>
<sequence>MVNPSAAQLEELRELCGAQVDAQLRSGGEWGLDEATLRRWLVARKGDCKAAARDLTAHAAWRAQYVPSGRISEEEVAEDLAQNKAFLPGYDKDGRPLCVVVVSRHKMLDAEQSKRCIAYSLDCAALMGSKTPGWDGKMSGIFDLRGLKASNCDFATLRNVFDLLQNHYPERLHKLWLFDSPVIFYGLYKMVCPFIDPVTREKVQFVYDKDAVADFSAAFDLDVLPPEIVPGGTGRWIRVDERYKMLLAEEGGQGPQRQLAAAGEAEGEAAGKAVVTTGPAGGEQQLKQQQPGAPGRPVEVTA</sequence>
<comment type="caution">
    <text evidence="3">The sequence shown here is derived from an EMBL/GenBank/DDBJ whole genome shotgun (WGS) entry which is preliminary data.</text>
</comment>
<reference evidence="4" key="1">
    <citation type="journal article" date="2016" name="Nat. Commun.">
        <title>The Gonium pectorale genome demonstrates co-option of cell cycle regulation during the evolution of multicellularity.</title>
        <authorList>
            <person name="Hanschen E.R."/>
            <person name="Marriage T.N."/>
            <person name="Ferris P.J."/>
            <person name="Hamaji T."/>
            <person name="Toyoda A."/>
            <person name="Fujiyama A."/>
            <person name="Neme R."/>
            <person name="Noguchi H."/>
            <person name="Minakuchi Y."/>
            <person name="Suzuki M."/>
            <person name="Kawai-Toyooka H."/>
            <person name="Smith D.R."/>
            <person name="Sparks H."/>
            <person name="Anderson J."/>
            <person name="Bakaric R."/>
            <person name="Luria V."/>
            <person name="Karger A."/>
            <person name="Kirschner M.W."/>
            <person name="Durand P.M."/>
            <person name="Michod R.E."/>
            <person name="Nozaki H."/>
            <person name="Olson B.J."/>
        </authorList>
    </citation>
    <scope>NUCLEOTIDE SEQUENCE [LARGE SCALE GENOMIC DNA]</scope>
    <source>
        <strain evidence="4">NIES-2863</strain>
    </source>
</reference>
<dbReference type="Pfam" id="PF00650">
    <property type="entry name" value="CRAL_TRIO"/>
    <property type="match status" value="1"/>
</dbReference>
<feature type="compositionally biased region" description="Low complexity" evidence="1">
    <location>
        <begin position="260"/>
        <end position="271"/>
    </location>
</feature>
<evidence type="ECO:0000259" key="2">
    <source>
        <dbReference type="PROSITE" id="PS50191"/>
    </source>
</evidence>
<dbReference type="InterPro" id="IPR036273">
    <property type="entry name" value="CRAL/TRIO_N_dom_sf"/>
</dbReference>
<dbReference type="EMBL" id="LSYV01000004">
    <property type="protein sequence ID" value="KXZ55394.1"/>
    <property type="molecule type" value="Genomic_DNA"/>
</dbReference>
<dbReference type="SMART" id="SM00516">
    <property type="entry name" value="SEC14"/>
    <property type="match status" value="1"/>
</dbReference>
<accession>A0A150H037</accession>
<evidence type="ECO:0000313" key="3">
    <source>
        <dbReference type="EMBL" id="KXZ55394.1"/>
    </source>
</evidence>
<evidence type="ECO:0000313" key="4">
    <source>
        <dbReference type="Proteomes" id="UP000075714"/>
    </source>
</evidence>
<evidence type="ECO:0000256" key="1">
    <source>
        <dbReference type="SAM" id="MobiDB-lite"/>
    </source>
</evidence>